<feature type="non-terminal residue" evidence="1">
    <location>
        <position position="1"/>
    </location>
</feature>
<dbReference type="AlphaFoldDB" id="A0A5J4RLK4"/>
<gene>
    <name evidence="1" type="ORF">EZS27_016745</name>
</gene>
<organism evidence="1">
    <name type="scientific">termite gut metagenome</name>
    <dbReference type="NCBI Taxonomy" id="433724"/>
    <lineage>
        <taxon>unclassified sequences</taxon>
        <taxon>metagenomes</taxon>
        <taxon>organismal metagenomes</taxon>
    </lineage>
</organism>
<accession>A0A5J4RLK4</accession>
<name>A0A5J4RLK4_9ZZZZ</name>
<comment type="caution">
    <text evidence="1">The sequence shown here is derived from an EMBL/GenBank/DDBJ whole genome shotgun (WGS) entry which is preliminary data.</text>
</comment>
<protein>
    <recommendedName>
        <fullName evidence="2">Cthe-2314-like HEPN domain-containing protein</fullName>
    </recommendedName>
</protein>
<reference evidence="1" key="1">
    <citation type="submission" date="2019-03" db="EMBL/GenBank/DDBJ databases">
        <title>Single cell metagenomics reveals metabolic interactions within the superorganism composed of flagellate Streblomastix strix and complex community of Bacteroidetes bacteria on its surface.</title>
        <authorList>
            <person name="Treitli S.C."/>
            <person name="Kolisko M."/>
            <person name="Husnik F."/>
            <person name="Keeling P."/>
            <person name="Hampl V."/>
        </authorList>
    </citation>
    <scope>NUCLEOTIDE SEQUENCE</scope>
    <source>
        <strain evidence="1">STM</strain>
    </source>
</reference>
<evidence type="ECO:0000313" key="1">
    <source>
        <dbReference type="EMBL" id="KAA6334996.1"/>
    </source>
</evidence>
<proteinExistence type="predicted"/>
<evidence type="ECO:0008006" key="2">
    <source>
        <dbReference type="Google" id="ProtNLM"/>
    </source>
</evidence>
<sequence length="184" mass="21579">DNIDKGIKSLYISLLIENYIMNIRSLYDFCSFFPRIIMSIENVKKYSNRKYSDSLNTFIKYCDSEELQELPINMRNFIKGSSNKLEDIKTIRDSIIHKGKESIVEFKDNDIFFRIPVKAPYGVENALPDILHLGNSDYPLTNYLKELTISLFDFMENLGMLLYGELQKTGKLSFRFNGFSWNLY</sequence>
<dbReference type="EMBL" id="SNRY01000939">
    <property type="protein sequence ID" value="KAA6334996.1"/>
    <property type="molecule type" value="Genomic_DNA"/>
</dbReference>